<keyword evidence="1" id="KW-0472">Membrane</keyword>
<keyword evidence="1" id="KW-1133">Transmembrane helix</keyword>
<evidence type="ECO:0000256" key="1">
    <source>
        <dbReference type="SAM" id="Phobius"/>
    </source>
</evidence>
<dbReference type="RefSeq" id="WP_095070628.1">
    <property type="nucleotide sequence ID" value="NZ_LT899436.1"/>
</dbReference>
<sequence>MRKRKPNIKETSSLFPIVTFFCVAILFIFSNFYTPKWNFKWKGIRNEIKDSIIALDTYGTITGDAVGYAGRTPQQFYRQKWILKNATPSELYNLLDYPSGAVKAIAYEGLMYNPKVKKYPLFKRSLNDTLTFVFSQYGCEGSGAMLSDYVINFIANIDKGVPPRYNPPEIKLSEEEKDEILKLFYKRKAKENYYMKEFYKTLK</sequence>
<name>A0A238U7I0_9FLAO</name>
<keyword evidence="1" id="KW-0812">Transmembrane</keyword>
<protein>
    <submittedName>
        <fullName evidence="2">Uncharacterized protein</fullName>
    </submittedName>
</protein>
<dbReference type="AlphaFoldDB" id="A0A238U7I0"/>
<proteinExistence type="predicted"/>
<reference evidence="2 3" key="1">
    <citation type="submission" date="2017-07" db="EMBL/GenBank/DDBJ databases">
        <authorList>
            <person name="Sun Z.S."/>
            <person name="Albrecht U."/>
            <person name="Echele G."/>
            <person name="Lee C.C."/>
        </authorList>
    </citation>
    <scope>NUCLEOTIDE SEQUENCE [LARGE SCALE GENOMIC DNA]</scope>
    <source>
        <strain evidence="3">type strain: KCTC 22618</strain>
    </source>
</reference>
<feature type="transmembrane region" description="Helical" evidence="1">
    <location>
        <begin position="12"/>
        <end position="33"/>
    </location>
</feature>
<accession>A0A238U7I0</accession>
<dbReference type="KEGG" id="tje:TJEJU_1383"/>
<gene>
    <name evidence="2" type="ORF">TJEJU_1383</name>
</gene>
<evidence type="ECO:0000313" key="3">
    <source>
        <dbReference type="Proteomes" id="UP000215214"/>
    </source>
</evidence>
<dbReference type="EMBL" id="LT899436">
    <property type="protein sequence ID" value="SNR15117.1"/>
    <property type="molecule type" value="Genomic_DNA"/>
</dbReference>
<evidence type="ECO:0000313" key="2">
    <source>
        <dbReference type="EMBL" id="SNR15117.1"/>
    </source>
</evidence>
<keyword evidence="3" id="KW-1185">Reference proteome</keyword>
<organism evidence="2 3">
    <name type="scientific">Tenacibaculum jejuense</name>
    <dbReference type="NCBI Taxonomy" id="584609"/>
    <lineage>
        <taxon>Bacteria</taxon>
        <taxon>Pseudomonadati</taxon>
        <taxon>Bacteroidota</taxon>
        <taxon>Flavobacteriia</taxon>
        <taxon>Flavobacteriales</taxon>
        <taxon>Flavobacteriaceae</taxon>
        <taxon>Tenacibaculum</taxon>
    </lineage>
</organism>
<dbReference type="Proteomes" id="UP000215214">
    <property type="component" value="Chromosome TJEJU"/>
</dbReference>
<dbReference type="OrthoDB" id="1200496at2"/>